<dbReference type="RefSeq" id="WP_072751040.1">
    <property type="nucleotide sequence ID" value="NZ_FOAW01000012.1"/>
</dbReference>
<gene>
    <name evidence="3" type="ORF">SAMN05444583_112105</name>
</gene>
<evidence type="ECO:0000313" key="3">
    <source>
        <dbReference type="EMBL" id="SEL66067.1"/>
    </source>
</evidence>
<dbReference type="Pfam" id="PF14017">
    <property type="entry name" value="DUF4233"/>
    <property type="match status" value="1"/>
</dbReference>
<dbReference type="InterPro" id="IPR025327">
    <property type="entry name" value="DUF4233"/>
</dbReference>
<accession>A0A1H7S3E1</accession>
<evidence type="ECO:0008006" key="5">
    <source>
        <dbReference type="Google" id="ProtNLM"/>
    </source>
</evidence>
<evidence type="ECO:0000256" key="2">
    <source>
        <dbReference type="SAM" id="Phobius"/>
    </source>
</evidence>
<evidence type="ECO:0000313" key="4">
    <source>
        <dbReference type="Proteomes" id="UP000198677"/>
    </source>
</evidence>
<evidence type="ECO:0000256" key="1">
    <source>
        <dbReference type="SAM" id="MobiDB-lite"/>
    </source>
</evidence>
<name>A0A1H7S3E1_9NOCA</name>
<keyword evidence="2" id="KW-0472">Membrane</keyword>
<keyword evidence="2" id="KW-0812">Transmembrane</keyword>
<feature type="transmembrane region" description="Helical" evidence="2">
    <location>
        <begin position="32"/>
        <end position="54"/>
    </location>
</feature>
<dbReference type="Proteomes" id="UP000198677">
    <property type="component" value="Unassembled WGS sequence"/>
</dbReference>
<feature type="region of interest" description="Disordered" evidence="1">
    <location>
        <begin position="1"/>
        <end position="25"/>
    </location>
</feature>
<feature type="transmembrane region" description="Helical" evidence="2">
    <location>
        <begin position="93"/>
        <end position="126"/>
    </location>
</feature>
<organism evidence="3 4">
    <name type="scientific">Rhodococcus maanshanensis</name>
    <dbReference type="NCBI Taxonomy" id="183556"/>
    <lineage>
        <taxon>Bacteria</taxon>
        <taxon>Bacillati</taxon>
        <taxon>Actinomycetota</taxon>
        <taxon>Actinomycetes</taxon>
        <taxon>Mycobacteriales</taxon>
        <taxon>Nocardiaceae</taxon>
        <taxon>Rhodococcus</taxon>
    </lineage>
</organism>
<proteinExistence type="predicted"/>
<dbReference type="EMBL" id="FOAW01000012">
    <property type="protein sequence ID" value="SEL66067.1"/>
    <property type="molecule type" value="Genomic_DNA"/>
</dbReference>
<protein>
    <recommendedName>
        <fullName evidence="5">DUF4233 domain-containing protein</fullName>
    </recommendedName>
</protein>
<feature type="compositionally biased region" description="Polar residues" evidence="1">
    <location>
        <begin position="1"/>
        <end position="10"/>
    </location>
</feature>
<sequence length="144" mass="14976">MSTPEGSSTPEGDAEGGAPRFRPPVTDPWKGFRGVCAGTLILEAIVVLLALPVVATVGGGVTWLSGLYLVGLAVLMVLGGGVQGKPWAMGYNFALQAALIAGFAVHPAIGAVGLLFSAVWAYLLYLKRDLTERIEQGLLPGQRD</sequence>
<dbReference type="AlphaFoldDB" id="A0A1H7S3E1"/>
<reference evidence="4" key="1">
    <citation type="submission" date="2016-10" db="EMBL/GenBank/DDBJ databases">
        <authorList>
            <person name="Varghese N."/>
            <person name="Submissions S."/>
        </authorList>
    </citation>
    <scope>NUCLEOTIDE SEQUENCE [LARGE SCALE GENOMIC DNA]</scope>
    <source>
        <strain evidence="4">DSM 44675</strain>
    </source>
</reference>
<keyword evidence="4" id="KW-1185">Reference proteome</keyword>
<feature type="transmembrane region" description="Helical" evidence="2">
    <location>
        <begin position="61"/>
        <end position="81"/>
    </location>
</feature>
<dbReference type="OrthoDB" id="4773077at2"/>
<keyword evidence="2" id="KW-1133">Transmembrane helix</keyword>